<evidence type="ECO:0000259" key="8">
    <source>
        <dbReference type="SMART" id="SM00891"/>
    </source>
</evidence>
<keyword evidence="4" id="KW-0378">Hydrolase</keyword>
<dbReference type="AlphaFoldDB" id="H5SKN8"/>
<keyword evidence="2" id="KW-0255">Endonuclease</keyword>
<dbReference type="InterPro" id="IPR003583">
    <property type="entry name" value="Hlx-hairpin-Hlx_DNA-bd_motif"/>
</dbReference>
<dbReference type="InterPro" id="IPR006166">
    <property type="entry name" value="ERCC4_domain"/>
</dbReference>
<evidence type="ECO:0000256" key="5">
    <source>
        <dbReference type="ARBA" id="ARBA00023125"/>
    </source>
</evidence>
<evidence type="ECO:0000256" key="2">
    <source>
        <dbReference type="ARBA" id="ARBA00022759"/>
    </source>
</evidence>
<evidence type="ECO:0000256" key="6">
    <source>
        <dbReference type="ARBA" id="ARBA00023204"/>
    </source>
</evidence>
<dbReference type="GO" id="GO:1901255">
    <property type="term" value="P:nucleotide-excision repair involved in interstrand cross-link repair"/>
    <property type="evidence" value="ECO:0007669"/>
    <property type="project" value="TreeGrafter"/>
</dbReference>
<keyword evidence="6" id="KW-0234">DNA repair</keyword>
<keyword evidence="3" id="KW-0227">DNA damage</keyword>
<protein>
    <submittedName>
        <fullName evidence="9">DNA-binding protein</fullName>
    </submittedName>
</protein>
<dbReference type="EMBL" id="AP011756">
    <property type="protein sequence ID" value="BAL56724.1"/>
    <property type="molecule type" value="Genomic_DNA"/>
</dbReference>
<dbReference type="Pfam" id="PF02732">
    <property type="entry name" value="ERCC4"/>
    <property type="match status" value="1"/>
</dbReference>
<keyword evidence="5 9" id="KW-0238">DNA-binding</keyword>
<proteinExistence type="predicted"/>
<feature type="domain" description="Helix-hairpin-helix DNA-binding motif class 1" evidence="7">
    <location>
        <begin position="176"/>
        <end position="195"/>
    </location>
</feature>
<dbReference type="GO" id="GO:0000014">
    <property type="term" value="F:single-stranded DNA endodeoxyribonuclease activity"/>
    <property type="evidence" value="ECO:0007669"/>
    <property type="project" value="TreeGrafter"/>
</dbReference>
<dbReference type="GO" id="GO:0003684">
    <property type="term" value="F:damaged DNA binding"/>
    <property type="evidence" value="ECO:0007669"/>
    <property type="project" value="TreeGrafter"/>
</dbReference>
<reference evidence="9" key="2">
    <citation type="journal article" date="2012" name="PLoS ONE">
        <title>A Deeply Branching Thermophilic Bacterium with an Ancient Acetyl-CoA Pathway Dominates a Subsurface Ecosystem.</title>
        <authorList>
            <person name="Takami H."/>
            <person name="Noguchi H."/>
            <person name="Takaki Y."/>
            <person name="Uchiyama I."/>
            <person name="Toyoda A."/>
            <person name="Nishi S."/>
            <person name="Chee G.-J."/>
            <person name="Arai W."/>
            <person name="Nunoura T."/>
            <person name="Itoh T."/>
            <person name="Hattori M."/>
            <person name="Takai K."/>
        </authorList>
    </citation>
    <scope>NUCLEOTIDE SEQUENCE</scope>
</reference>
<dbReference type="InterPro" id="IPR011335">
    <property type="entry name" value="Restrct_endonuc-II-like"/>
</dbReference>
<dbReference type="PANTHER" id="PTHR10150">
    <property type="entry name" value="DNA REPAIR ENDONUCLEASE XPF"/>
    <property type="match status" value="1"/>
</dbReference>
<evidence type="ECO:0000259" key="7">
    <source>
        <dbReference type="SMART" id="SM00278"/>
    </source>
</evidence>
<evidence type="ECO:0000256" key="1">
    <source>
        <dbReference type="ARBA" id="ARBA00022722"/>
    </source>
</evidence>
<feature type="domain" description="ERCC4" evidence="8">
    <location>
        <begin position="18"/>
        <end position="98"/>
    </location>
</feature>
<accession>H5SKN8</accession>
<reference evidence="9" key="1">
    <citation type="journal article" date="2005" name="Environ. Microbiol.">
        <title>Genetic and functional properties of uncultivated thermophilic crenarchaeotes from a subsurface gold mine as revealed by analysis of genome fragments.</title>
        <authorList>
            <person name="Nunoura T."/>
            <person name="Hirayama H."/>
            <person name="Takami H."/>
            <person name="Oida H."/>
            <person name="Nishi S."/>
            <person name="Shimamura S."/>
            <person name="Suzuki Y."/>
            <person name="Inagaki F."/>
            <person name="Takai K."/>
            <person name="Nealson K.H."/>
            <person name="Horikoshi K."/>
        </authorList>
    </citation>
    <scope>NUCLEOTIDE SEQUENCE</scope>
</reference>
<dbReference type="SUPFAM" id="SSF52980">
    <property type="entry name" value="Restriction endonuclease-like"/>
    <property type="match status" value="1"/>
</dbReference>
<dbReference type="CDD" id="cd20075">
    <property type="entry name" value="XPF_nuclease_XPF_arch"/>
    <property type="match status" value="1"/>
</dbReference>
<dbReference type="SMART" id="SM00891">
    <property type="entry name" value="ERCC4"/>
    <property type="match status" value="1"/>
</dbReference>
<dbReference type="Gene3D" id="3.40.50.10130">
    <property type="match status" value="1"/>
</dbReference>
<gene>
    <name evidence="9" type="ORF">HGMM_F42E07C26</name>
</gene>
<organism evidence="9">
    <name type="scientific">uncultured prokaryote</name>
    <dbReference type="NCBI Taxonomy" id="198431"/>
    <lineage>
        <taxon>unclassified sequences</taxon>
        <taxon>environmental samples</taxon>
    </lineage>
</organism>
<dbReference type="InterPro" id="IPR010994">
    <property type="entry name" value="RuvA_2-like"/>
</dbReference>
<sequence length="241" mass="26492">MGGKEETRGRPKPGGVVKILVDCREARSGVPDRLRSLGAEVLEAALPVGDYVLSPRVGVERKTAADFVAGLVRKRFALQAERLRQAFERPVYLVEGRRLYGVRDVHPNFVRGALATLAVTYGIPTVFTEGPDDTAAFLFLVARREQWGVDPEGQLAVRELGPAYRKGGSVRDHQRRMLAALPQVGPQRAEVLLRHFGSVERLATASVEELARVPGIGRVLARRIREAMVADLDPSLQGEDR</sequence>
<evidence type="ECO:0000313" key="9">
    <source>
        <dbReference type="EMBL" id="BAL56724.1"/>
    </source>
</evidence>
<dbReference type="GO" id="GO:0000724">
    <property type="term" value="P:double-strand break repair via homologous recombination"/>
    <property type="evidence" value="ECO:0007669"/>
    <property type="project" value="TreeGrafter"/>
</dbReference>
<dbReference type="SMART" id="SM00278">
    <property type="entry name" value="HhH1"/>
    <property type="match status" value="2"/>
</dbReference>
<dbReference type="PANTHER" id="PTHR10150:SF0">
    <property type="entry name" value="DNA REPAIR ENDONUCLEASE XPF"/>
    <property type="match status" value="1"/>
</dbReference>
<feature type="domain" description="Helix-hairpin-helix DNA-binding motif class 1" evidence="7">
    <location>
        <begin position="208"/>
        <end position="227"/>
    </location>
</feature>
<keyword evidence="1" id="KW-0540">Nuclease</keyword>
<evidence type="ECO:0000256" key="3">
    <source>
        <dbReference type="ARBA" id="ARBA00022763"/>
    </source>
</evidence>
<dbReference type="Pfam" id="PF14520">
    <property type="entry name" value="HHH_5"/>
    <property type="match status" value="1"/>
</dbReference>
<dbReference type="GO" id="GO:0003697">
    <property type="term" value="F:single-stranded DNA binding"/>
    <property type="evidence" value="ECO:0007669"/>
    <property type="project" value="TreeGrafter"/>
</dbReference>
<name>H5SKN8_9ZZZZ</name>
<dbReference type="SUPFAM" id="SSF47781">
    <property type="entry name" value="RuvA domain 2-like"/>
    <property type="match status" value="1"/>
</dbReference>
<evidence type="ECO:0000256" key="4">
    <source>
        <dbReference type="ARBA" id="ARBA00022801"/>
    </source>
</evidence>
<dbReference type="Gene3D" id="1.10.150.20">
    <property type="entry name" value="5' to 3' exonuclease, C-terminal subdomain"/>
    <property type="match status" value="1"/>
</dbReference>